<gene>
    <name evidence="2" type="ORF">Bpfe_029282</name>
</gene>
<name>A0AAD8EVT7_BIOPF</name>
<dbReference type="Proteomes" id="UP001233172">
    <property type="component" value="Unassembled WGS sequence"/>
</dbReference>
<feature type="signal peptide" evidence="1">
    <location>
        <begin position="1"/>
        <end position="22"/>
    </location>
</feature>
<feature type="chain" id="PRO_5041903414" description="Secreted protein" evidence="1">
    <location>
        <begin position="23"/>
        <end position="54"/>
    </location>
</feature>
<accession>A0AAD8EVT7</accession>
<organism evidence="2 3">
    <name type="scientific">Biomphalaria pfeifferi</name>
    <name type="common">Bloodfluke planorb</name>
    <name type="synonym">Freshwater snail</name>
    <dbReference type="NCBI Taxonomy" id="112525"/>
    <lineage>
        <taxon>Eukaryota</taxon>
        <taxon>Metazoa</taxon>
        <taxon>Spiralia</taxon>
        <taxon>Lophotrochozoa</taxon>
        <taxon>Mollusca</taxon>
        <taxon>Gastropoda</taxon>
        <taxon>Heterobranchia</taxon>
        <taxon>Euthyneura</taxon>
        <taxon>Panpulmonata</taxon>
        <taxon>Hygrophila</taxon>
        <taxon>Lymnaeoidea</taxon>
        <taxon>Planorbidae</taxon>
        <taxon>Biomphalaria</taxon>
    </lineage>
</organism>
<reference evidence="2" key="2">
    <citation type="submission" date="2023-04" db="EMBL/GenBank/DDBJ databases">
        <authorList>
            <person name="Bu L."/>
            <person name="Lu L."/>
            <person name="Laidemitt M.R."/>
            <person name="Zhang S.M."/>
            <person name="Mutuku M."/>
            <person name="Mkoji G."/>
            <person name="Steinauer M."/>
            <person name="Loker E.S."/>
        </authorList>
    </citation>
    <scope>NUCLEOTIDE SEQUENCE</scope>
    <source>
        <strain evidence="2">KasaAsao</strain>
        <tissue evidence="2">Whole Snail</tissue>
    </source>
</reference>
<comment type="caution">
    <text evidence="2">The sequence shown here is derived from an EMBL/GenBank/DDBJ whole genome shotgun (WGS) entry which is preliminary data.</text>
</comment>
<reference evidence="2" key="1">
    <citation type="journal article" date="2023" name="PLoS Negl. Trop. Dis.">
        <title>A genome sequence for Biomphalaria pfeifferi, the major vector snail for the human-infecting parasite Schistosoma mansoni.</title>
        <authorList>
            <person name="Bu L."/>
            <person name="Lu L."/>
            <person name="Laidemitt M.R."/>
            <person name="Zhang S.M."/>
            <person name="Mutuku M."/>
            <person name="Mkoji G."/>
            <person name="Steinauer M."/>
            <person name="Loker E.S."/>
        </authorList>
    </citation>
    <scope>NUCLEOTIDE SEQUENCE</scope>
    <source>
        <strain evidence="2">KasaAsao</strain>
    </source>
</reference>
<sequence length="54" mass="5631">MLLNLFLSISSAFSSYLTCVKTKTSANGCTDAEVTDASTASTNTQNAMNGMKCS</sequence>
<dbReference type="EMBL" id="JASAOG010000280">
    <property type="protein sequence ID" value="KAK0041298.1"/>
    <property type="molecule type" value="Genomic_DNA"/>
</dbReference>
<protein>
    <recommendedName>
        <fullName evidence="4">Secreted protein</fullName>
    </recommendedName>
</protein>
<evidence type="ECO:0000313" key="3">
    <source>
        <dbReference type="Proteomes" id="UP001233172"/>
    </source>
</evidence>
<evidence type="ECO:0000313" key="2">
    <source>
        <dbReference type="EMBL" id="KAK0041298.1"/>
    </source>
</evidence>
<keyword evidence="1" id="KW-0732">Signal</keyword>
<keyword evidence="3" id="KW-1185">Reference proteome</keyword>
<proteinExistence type="predicted"/>
<evidence type="ECO:0008006" key="4">
    <source>
        <dbReference type="Google" id="ProtNLM"/>
    </source>
</evidence>
<feature type="non-terminal residue" evidence="2">
    <location>
        <position position="54"/>
    </location>
</feature>
<evidence type="ECO:0000256" key="1">
    <source>
        <dbReference type="SAM" id="SignalP"/>
    </source>
</evidence>
<dbReference type="AlphaFoldDB" id="A0AAD8EVT7"/>